<keyword evidence="3" id="KW-0464">Manganese</keyword>
<dbReference type="RefSeq" id="WP_079589365.1">
    <property type="nucleotide sequence ID" value="NZ_FUYN01000003.1"/>
</dbReference>
<evidence type="ECO:0000313" key="6">
    <source>
        <dbReference type="EMBL" id="SKB44308.1"/>
    </source>
</evidence>
<dbReference type="EMBL" id="FUYN01000003">
    <property type="protein sequence ID" value="SKB44308.1"/>
    <property type="molecule type" value="Genomic_DNA"/>
</dbReference>
<evidence type="ECO:0000256" key="3">
    <source>
        <dbReference type="ARBA" id="ARBA00023211"/>
    </source>
</evidence>
<dbReference type="GO" id="GO:0004730">
    <property type="term" value="F:pseudouridylate synthase activity"/>
    <property type="evidence" value="ECO:0007669"/>
    <property type="project" value="InterPro"/>
</dbReference>
<dbReference type="SUPFAM" id="SSF110581">
    <property type="entry name" value="Indigoidine synthase A-like"/>
    <property type="match status" value="1"/>
</dbReference>
<dbReference type="InterPro" id="IPR022830">
    <property type="entry name" value="Indigdn_synthA-like"/>
</dbReference>
<organism evidence="6 7">
    <name type="scientific">Acetoanaerobium noterae</name>
    <dbReference type="NCBI Taxonomy" id="745369"/>
    <lineage>
        <taxon>Bacteria</taxon>
        <taxon>Bacillati</taxon>
        <taxon>Bacillota</taxon>
        <taxon>Clostridia</taxon>
        <taxon>Peptostreptococcales</taxon>
        <taxon>Filifactoraceae</taxon>
        <taxon>Acetoanaerobium</taxon>
    </lineage>
</organism>
<evidence type="ECO:0000313" key="7">
    <source>
        <dbReference type="Proteomes" id="UP000243406"/>
    </source>
</evidence>
<keyword evidence="7" id="KW-1185">Reference proteome</keyword>
<dbReference type="PANTHER" id="PTHR42909">
    <property type="entry name" value="ZGC:136858"/>
    <property type="match status" value="1"/>
</dbReference>
<evidence type="ECO:0000256" key="2">
    <source>
        <dbReference type="ARBA" id="ARBA00022801"/>
    </source>
</evidence>
<proteinExistence type="predicted"/>
<gene>
    <name evidence="6" type="ORF">SAMN02745120_1482</name>
</gene>
<keyword evidence="2" id="KW-0378">Hydrolase</keyword>
<evidence type="ECO:0000256" key="4">
    <source>
        <dbReference type="ARBA" id="ARBA00023239"/>
    </source>
</evidence>
<dbReference type="Pfam" id="PF04227">
    <property type="entry name" value="Indigoidine_A"/>
    <property type="match status" value="1"/>
</dbReference>
<dbReference type="GO" id="GO:0046872">
    <property type="term" value="F:metal ion binding"/>
    <property type="evidence" value="ECO:0007669"/>
    <property type="project" value="UniProtKB-KW"/>
</dbReference>
<accession>A0A1T5BAM5</accession>
<dbReference type="OrthoDB" id="9805870at2"/>
<keyword evidence="5 6" id="KW-0326">Glycosidase</keyword>
<keyword evidence="1" id="KW-0479">Metal-binding</keyword>
<dbReference type="GO" id="GO:0005737">
    <property type="term" value="C:cytoplasm"/>
    <property type="evidence" value="ECO:0007669"/>
    <property type="project" value="TreeGrafter"/>
</dbReference>
<evidence type="ECO:0000256" key="5">
    <source>
        <dbReference type="ARBA" id="ARBA00023295"/>
    </source>
</evidence>
<keyword evidence="4" id="KW-0456">Lyase</keyword>
<dbReference type="AlphaFoldDB" id="A0A1T5BAM5"/>
<evidence type="ECO:0000256" key="1">
    <source>
        <dbReference type="ARBA" id="ARBA00022723"/>
    </source>
</evidence>
<dbReference type="PANTHER" id="PTHR42909:SF1">
    <property type="entry name" value="CARBOHYDRATE KINASE PFKB DOMAIN-CONTAINING PROTEIN"/>
    <property type="match status" value="1"/>
</dbReference>
<sequence>MNKYLFIEKNLEKIIRSNKPVVGLELNSISKVVPYPQSLNLAMEIEDIIKSSGAYPATLGIIDGKLIAGLTSSEIAYLLSMDHAPKISTRDISYFISQKLSGTLTSAAALFISKLAGIRVLSTAAIGGVHRGAVENFDISSDLQELSSTNVAVVCSGVNYIFDIPLTLEYLKTYGVPVVGYTTDIFPAFYVLDDRLKVEYRIDHPKEIASLIDTKWNLGIKGGVIVANPVPPACVIDRETMESYVKMALEKARQSHIDRKDFTSYMIEEIDSYTKGKTMQYIGEILKNNARLSCIISDELTNLYKE</sequence>
<dbReference type="GO" id="GO:0016798">
    <property type="term" value="F:hydrolase activity, acting on glycosyl bonds"/>
    <property type="evidence" value="ECO:0007669"/>
    <property type="project" value="UniProtKB-KW"/>
</dbReference>
<dbReference type="Gene3D" id="3.40.1790.10">
    <property type="entry name" value="Indigoidine synthase domain"/>
    <property type="match status" value="1"/>
</dbReference>
<name>A0A1T5BAM5_9FIRM</name>
<dbReference type="Proteomes" id="UP000243406">
    <property type="component" value="Unassembled WGS sequence"/>
</dbReference>
<protein>
    <submittedName>
        <fullName evidence="6">Pseudouridine-5'-phosphate glycosidase</fullName>
    </submittedName>
</protein>
<reference evidence="7" key="1">
    <citation type="submission" date="2017-02" db="EMBL/GenBank/DDBJ databases">
        <authorList>
            <person name="Varghese N."/>
            <person name="Submissions S."/>
        </authorList>
    </citation>
    <scope>NUCLEOTIDE SEQUENCE [LARGE SCALE GENOMIC DNA]</scope>
    <source>
        <strain evidence="7">ATCC 35199</strain>
    </source>
</reference>
<dbReference type="InterPro" id="IPR007342">
    <property type="entry name" value="PsuG"/>
</dbReference>